<dbReference type="HAMAP" id="MF_00394">
    <property type="entry name" value="NAD_Glyc3P_dehydrog"/>
    <property type="match status" value="1"/>
</dbReference>
<dbReference type="EMBL" id="QOHR01000005">
    <property type="protein sequence ID" value="REC57796.1"/>
    <property type="molecule type" value="Genomic_DNA"/>
</dbReference>
<dbReference type="SUPFAM" id="SSF48179">
    <property type="entry name" value="6-phosphogluconate dehydrogenase C-terminal domain-like"/>
    <property type="match status" value="1"/>
</dbReference>
<name>A0A3D9BWM1_9RHOB</name>
<feature type="binding site" evidence="7">
    <location>
        <position position="247"/>
    </location>
    <ligand>
        <name>sn-glycerol 3-phosphate</name>
        <dbReference type="ChEBI" id="CHEBI:57597"/>
    </ligand>
</feature>
<dbReference type="AlphaFoldDB" id="A0A3D9BWM1"/>
<feature type="binding site" evidence="7">
    <location>
        <position position="248"/>
    </location>
    <ligand>
        <name>sn-glycerol 3-phosphate</name>
        <dbReference type="ChEBI" id="CHEBI:57597"/>
    </ligand>
</feature>
<evidence type="ECO:0000256" key="1">
    <source>
        <dbReference type="ARBA" id="ARBA00011009"/>
    </source>
</evidence>
<feature type="binding site" evidence="7">
    <location>
        <position position="249"/>
    </location>
    <ligand>
        <name>sn-glycerol 3-phosphate</name>
        <dbReference type="ChEBI" id="CHEBI:57597"/>
    </ligand>
</feature>
<keyword evidence="16" id="KW-1185">Reference proteome</keyword>
<dbReference type="Gene3D" id="3.40.50.720">
    <property type="entry name" value="NAD(P)-binding Rossmann-like Domain"/>
    <property type="match status" value="1"/>
</dbReference>
<feature type="binding site" evidence="9">
    <location>
        <begin position="248"/>
        <end position="249"/>
    </location>
    <ligand>
        <name>substrate</name>
    </ligand>
</feature>
<reference evidence="15 16" key="1">
    <citation type="journal article" date="2017" name="Int. J. Syst. Evol. Microbiol.">
        <title>Rhodosalinus sediminis gen. nov., sp. nov., isolated from marine saltern.</title>
        <authorList>
            <person name="Guo L.Y."/>
            <person name="Ling S.K."/>
            <person name="Li C.M."/>
            <person name="Chen G.J."/>
            <person name="Du Z.J."/>
        </authorList>
    </citation>
    <scope>NUCLEOTIDE SEQUENCE [LARGE SCALE GENOMIC DNA]</scope>
    <source>
        <strain evidence="15 16">WDN1C137</strain>
    </source>
</reference>
<dbReference type="PANTHER" id="PTHR11728">
    <property type="entry name" value="GLYCEROL-3-PHOSPHATE DEHYDROGENASE"/>
    <property type="match status" value="1"/>
</dbReference>
<evidence type="ECO:0000256" key="5">
    <source>
        <dbReference type="ARBA" id="ARBA00023209"/>
    </source>
</evidence>
<feature type="binding site" evidence="10">
    <location>
        <position position="248"/>
    </location>
    <ligand>
        <name>NAD(+)</name>
        <dbReference type="ChEBI" id="CHEBI:57540"/>
    </ligand>
</feature>
<comment type="caution">
    <text evidence="7">Lacks conserved residue(s) required for the propagation of feature annotation.</text>
</comment>
<evidence type="ECO:0000256" key="11">
    <source>
        <dbReference type="RuleBase" id="RU000437"/>
    </source>
</evidence>
<gene>
    <name evidence="7" type="primary">gpsA</name>
    <name evidence="15" type="ORF">DRV84_06390</name>
</gene>
<feature type="domain" description="Glycerol-3-phosphate dehydrogenase NAD-dependent N-terminal" evidence="13">
    <location>
        <begin position="3"/>
        <end position="151"/>
    </location>
</feature>
<evidence type="ECO:0000256" key="2">
    <source>
        <dbReference type="ARBA" id="ARBA00022516"/>
    </source>
</evidence>
<comment type="catalytic activity">
    <reaction evidence="7">
        <text>sn-glycerol 3-phosphate + NAD(+) = dihydroxyacetone phosphate + NADH + H(+)</text>
        <dbReference type="Rhea" id="RHEA:11092"/>
        <dbReference type="ChEBI" id="CHEBI:15378"/>
        <dbReference type="ChEBI" id="CHEBI:57540"/>
        <dbReference type="ChEBI" id="CHEBI:57597"/>
        <dbReference type="ChEBI" id="CHEBI:57642"/>
        <dbReference type="ChEBI" id="CHEBI:57945"/>
        <dbReference type="EC" id="1.1.1.94"/>
    </reaction>
</comment>
<feature type="binding site" evidence="9">
    <location>
        <position position="101"/>
    </location>
    <ligand>
        <name>substrate</name>
    </ligand>
</feature>
<dbReference type="SUPFAM" id="SSF51735">
    <property type="entry name" value="NAD(P)-binding Rossmann-fold domains"/>
    <property type="match status" value="1"/>
</dbReference>
<feature type="binding site" evidence="7">
    <location>
        <position position="133"/>
    </location>
    <ligand>
        <name>NADPH</name>
        <dbReference type="ChEBI" id="CHEBI:57783"/>
    </ligand>
</feature>
<protein>
    <recommendedName>
        <fullName evidence="7">Glycerol-3-phosphate dehydrogenase [NAD(P)+]</fullName>
        <ecNumber evidence="7">1.1.1.94</ecNumber>
    </recommendedName>
    <alternativeName>
        <fullName evidence="7">NAD(P)(+)-dependent glycerol-3-phosphate dehydrogenase</fullName>
    </alternativeName>
    <alternativeName>
        <fullName evidence="7">NAD(P)H-dependent dihydroxyacetone-phosphate reductase</fullName>
    </alternativeName>
</protein>
<dbReference type="NCBIfam" id="NF000942">
    <property type="entry name" value="PRK00094.1-4"/>
    <property type="match status" value="1"/>
</dbReference>
<dbReference type="GO" id="GO:0141152">
    <property type="term" value="F:glycerol-3-phosphate dehydrogenase (NAD+) activity"/>
    <property type="evidence" value="ECO:0007669"/>
    <property type="project" value="RHEA"/>
</dbReference>
<dbReference type="GO" id="GO:0141153">
    <property type="term" value="F:glycerol-3-phosphate dehydrogenase (NADP+) activity"/>
    <property type="evidence" value="ECO:0007669"/>
    <property type="project" value="RHEA"/>
</dbReference>
<dbReference type="InterPro" id="IPR013328">
    <property type="entry name" value="6PGD_dom2"/>
</dbReference>
<keyword evidence="7" id="KW-0547">Nucleotide-binding</keyword>
<evidence type="ECO:0000256" key="7">
    <source>
        <dbReference type="HAMAP-Rule" id="MF_00394"/>
    </source>
</evidence>
<dbReference type="Pfam" id="PF07479">
    <property type="entry name" value="NAD_Gly3P_dh_C"/>
    <property type="match status" value="1"/>
</dbReference>
<comment type="function">
    <text evidence="7">Catalyzes the reduction of the glycolytic intermediate dihydroxyacetone phosphate (DHAP) to sn-glycerol 3-phosphate (G3P), the key precursor for phospholipid synthesis.</text>
</comment>
<feature type="active site" description="Proton acceptor" evidence="7 8">
    <location>
        <position position="184"/>
    </location>
</feature>
<keyword evidence="7 10" id="KW-0520">NAD</keyword>
<keyword evidence="2 7" id="KW-0444">Lipid biosynthesis</keyword>
<feature type="binding site" evidence="7">
    <location>
        <position position="184"/>
    </location>
    <ligand>
        <name>sn-glycerol 3-phosphate</name>
        <dbReference type="ChEBI" id="CHEBI:57597"/>
    </ligand>
</feature>
<proteinExistence type="inferred from homology"/>
<dbReference type="GO" id="GO:0051287">
    <property type="term" value="F:NAD binding"/>
    <property type="evidence" value="ECO:0007669"/>
    <property type="project" value="InterPro"/>
</dbReference>
<comment type="caution">
    <text evidence="15">The sequence shown here is derived from an EMBL/GenBank/DDBJ whole genome shotgun (WGS) entry which is preliminary data.</text>
</comment>
<keyword evidence="6 7" id="KW-1208">Phospholipid metabolism</keyword>
<dbReference type="PROSITE" id="PS00957">
    <property type="entry name" value="NAD_G3PDH"/>
    <property type="match status" value="1"/>
</dbReference>
<dbReference type="RefSeq" id="WP_115979052.1">
    <property type="nucleotide sequence ID" value="NZ_QOHR01000005.1"/>
</dbReference>
<keyword evidence="7" id="KW-0521">NADP</keyword>
<dbReference type="GO" id="GO:0046167">
    <property type="term" value="P:glycerol-3-phosphate biosynthetic process"/>
    <property type="evidence" value="ECO:0007669"/>
    <property type="project" value="UniProtKB-UniRule"/>
</dbReference>
<dbReference type="InterPro" id="IPR008927">
    <property type="entry name" value="6-PGluconate_DH-like_C_sf"/>
</dbReference>
<evidence type="ECO:0000256" key="8">
    <source>
        <dbReference type="PIRSR" id="PIRSR000114-1"/>
    </source>
</evidence>
<feature type="binding site" evidence="7">
    <location>
        <position position="271"/>
    </location>
    <ligand>
        <name>NADPH</name>
        <dbReference type="ChEBI" id="CHEBI:57783"/>
    </ligand>
</feature>
<evidence type="ECO:0000256" key="12">
    <source>
        <dbReference type="RuleBase" id="RU000439"/>
    </source>
</evidence>
<feature type="binding site" evidence="7">
    <location>
        <position position="248"/>
    </location>
    <ligand>
        <name>NADPH</name>
        <dbReference type="ChEBI" id="CHEBI:57783"/>
    </ligand>
</feature>
<feature type="binding site" evidence="7">
    <location>
        <position position="237"/>
    </location>
    <ligand>
        <name>sn-glycerol 3-phosphate</name>
        <dbReference type="ChEBI" id="CHEBI:57597"/>
    </ligand>
</feature>
<feature type="binding site" evidence="7">
    <location>
        <position position="129"/>
    </location>
    <ligand>
        <name>sn-glycerol 3-phosphate</name>
        <dbReference type="ChEBI" id="CHEBI:57597"/>
    </ligand>
</feature>
<dbReference type="InterPro" id="IPR006168">
    <property type="entry name" value="G3P_DH_NAD-dep"/>
</dbReference>
<feature type="domain" description="Glycerol-3-phosphate dehydrogenase NAD-dependent C-terminal" evidence="14">
    <location>
        <begin position="173"/>
        <end position="311"/>
    </location>
</feature>
<evidence type="ECO:0000256" key="3">
    <source>
        <dbReference type="ARBA" id="ARBA00023002"/>
    </source>
</evidence>
<dbReference type="GO" id="GO:0008654">
    <property type="term" value="P:phospholipid biosynthetic process"/>
    <property type="evidence" value="ECO:0007669"/>
    <property type="project" value="UniProtKB-KW"/>
</dbReference>
<keyword evidence="7" id="KW-0963">Cytoplasm</keyword>
<dbReference type="GO" id="GO:0005829">
    <property type="term" value="C:cytosol"/>
    <property type="evidence" value="ECO:0007669"/>
    <property type="project" value="TreeGrafter"/>
</dbReference>
<keyword evidence="5 7" id="KW-0594">Phospholipid biosynthesis</keyword>
<dbReference type="PANTHER" id="PTHR11728:SF1">
    <property type="entry name" value="GLYCEROL-3-PHOSPHATE DEHYDROGENASE [NAD(+)] 2, CHLOROPLASTIC"/>
    <property type="match status" value="1"/>
</dbReference>
<organism evidence="15 16">
    <name type="scientific">Rhodosalinus sediminis</name>
    <dbReference type="NCBI Taxonomy" id="1940533"/>
    <lineage>
        <taxon>Bacteria</taxon>
        <taxon>Pseudomonadati</taxon>
        <taxon>Pseudomonadota</taxon>
        <taxon>Alphaproteobacteria</taxon>
        <taxon>Rhodobacterales</taxon>
        <taxon>Paracoccaceae</taxon>
        <taxon>Rhodosalinus</taxon>
    </lineage>
</organism>
<comment type="catalytic activity">
    <reaction evidence="7 12">
        <text>sn-glycerol 3-phosphate + NADP(+) = dihydroxyacetone phosphate + NADPH + H(+)</text>
        <dbReference type="Rhea" id="RHEA:11096"/>
        <dbReference type="ChEBI" id="CHEBI:15378"/>
        <dbReference type="ChEBI" id="CHEBI:57597"/>
        <dbReference type="ChEBI" id="CHEBI:57642"/>
        <dbReference type="ChEBI" id="CHEBI:57783"/>
        <dbReference type="ChEBI" id="CHEBI:58349"/>
        <dbReference type="EC" id="1.1.1.94"/>
    </reaction>
</comment>
<dbReference type="Pfam" id="PF01210">
    <property type="entry name" value="NAD_Gly3P_dh_N"/>
    <property type="match status" value="1"/>
</dbReference>
<sequence length="321" mass="32575">MSVGVLGAGAFGTALAIVLAGAGRPVTLWAREGADEMQAARENARRLPGPRFPEGLRATGDLSEAAAAGTLLLAVPMQRLRPLAERHAAALADRPLVACCKGVELGTTLGPAGVLAEVVPEAPRAVLTGPSFAADIAAGLPTALTLACAEPDLGARLQAQLSTPTLRLYRTEDVTGAELGGALKNVIAIACGAAMGAGLGASARAALMTRGFAEMNRMAQALGAAPATLAGLSGFGDLVLTCTSEGSRNYRFGMGLAESRAQGTEAAETVEGAATARAAAERARRLGVEMPITEAVVAVLDGRMALNEAMETLLARPLREE</sequence>
<dbReference type="UniPathway" id="UPA00940"/>
<dbReference type="Proteomes" id="UP000257131">
    <property type="component" value="Unassembled WGS sequence"/>
</dbReference>
<evidence type="ECO:0000256" key="6">
    <source>
        <dbReference type="ARBA" id="ARBA00023264"/>
    </source>
</evidence>
<dbReference type="InterPro" id="IPR011128">
    <property type="entry name" value="G3P_DH_NAD-dep_N"/>
</dbReference>
<feature type="binding site" evidence="7">
    <location>
        <position position="131"/>
    </location>
    <ligand>
        <name>sn-glycerol 3-phosphate</name>
        <dbReference type="ChEBI" id="CHEBI:57597"/>
    </ligand>
</feature>
<evidence type="ECO:0000313" key="16">
    <source>
        <dbReference type="Proteomes" id="UP000257131"/>
    </source>
</evidence>
<dbReference type="PIRSF" id="PIRSF000114">
    <property type="entry name" value="Glycerol-3-P_dh"/>
    <property type="match status" value="1"/>
</dbReference>
<dbReference type="InterPro" id="IPR036291">
    <property type="entry name" value="NAD(P)-bd_dom_sf"/>
</dbReference>
<feature type="binding site" evidence="10">
    <location>
        <begin position="7"/>
        <end position="12"/>
    </location>
    <ligand>
        <name>NAD(+)</name>
        <dbReference type="ChEBI" id="CHEBI:57540"/>
    </ligand>
</feature>
<feature type="binding site" evidence="7">
    <location>
        <position position="101"/>
    </location>
    <ligand>
        <name>sn-glycerol 3-phosphate</name>
        <dbReference type="ChEBI" id="CHEBI:57597"/>
    </ligand>
</feature>
<dbReference type="Gene3D" id="1.10.1040.10">
    <property type="entry name" value="N-(1-d-carboxylethyl)-l-norvaline Dehydrogenase, domain 2"/>
    <property type="match status" value="1"/>
</dbReference>
<feature type="binding site" evidence="7">
    <location>
        <position position="31"/>
    </location>
    <ligand>
        <name>NADPH</name>
        <dbReference type="ChEBI" id="CHEBI:57783"/>
    </ligand>
</feature>
<dbReference type="OrthoDB" id="9812273at2"/>
<comment type="similarity">
    <text evidence="1 7 11">Belongs to the NAD-dependent glycerol-3-phosphate dehydrogenase family.</text>
</comment>
<feature type="binding site" evidence="10">
    <location>
        <position position="133"/>
    </location>
    <ligand>
        <name>NAD(+)</name>
        <dbReference type="ChEBI" id="CHEBI:57540"/>
    </ligand>
</feature>
<keyword evidence="3 7" id="KW-0560">Oxidoreductase</keyword>
<dbReference type="GO" id="GO:0006650">
    <property type="term" value="P:glycerophospholipid metabolic process"/>
    <property type="evidence" value="ECO:0007669"/>
    <property type="project" value="UniProtKB-UniRule"/>
</dbReference>
<evidence type="ECO:0000256" key="10">
    <source>
        <dbReference type="PIRSR" id="PIRSR000114-3"/>
    </source>
</evidence>
<dbReference type="InterPro" id="IPR006109">
    <property type="entry name" value="G3P_DH_NAD-dep_C"/>
</dbReference>
<evidence type="ECO:0000313" key="15">
    <source>
        <dbReference type="EMBL" id="REC57796.1"/>
    </source>
</evidence>
<evidence type="ECO:0000259" key="13">
    <source>
        <dbReference type="Pfam" id="PF01210"/>
    </source>
</evidence>
<dbReference type="PRINTS" id="PR00077">
    <property type="entry name" value="GPDHDRGNASE"/>
</dbReference>
<evidence type="ECO:0000259" key="14">
    <source>
        <dbReference type="Pfam" id="PF07479"/>
    </source>
</evidence>
<feature type="binding site" evidence="7">
    <location>
        <position position="11"/>
    </location>
    <ligand>
        <name>NADPH</name>
        <dbReference type="ChEBI" id="CHEBI:57783"/>
    </ligand>
</feature>
<accession>A0A3D9BWM1</accession>
<evidence type="ECO:0000256" key="4">
    <source>
        <dbReference type="ARBA" id="ARBA00023098"/>
    </source>
</evidence>
<comment type="pathway">
    <text evidence="7">Membrane lipid metabolism; glycerophospholipid metabolism.</text>
</comment>
<dbReference type="GO" id="GO:0046168">
    <property type="term" value="P:glycerol-3-phosphate catabolic process"/>
    <property type="evidence" value="ECO:0007669"/>
    <property type="project" value="InterPro"/>
</dbReference>
<comment type="subcellular location">
    <subcellularLocation>
        <location evidence="7">Cytoplasm</location>
    </subcellularLocation>
</comment>
<evidence type="ECO:0000256" key="9">
    <source>
        <dbReference type="PIRSR" id="PIRSR000114-2"/>
    </source>
</evidence>
<dbReference type="NCBIfam" id="NF000940">
    <property type="entry name" value="PRK00094.1-2"/>
    <property type="match status" value="1"/>
</dbReference>
<keyword evidence="4 7" id="KW-0443">Lipid metabolism</keyword>
<dbReference type="GO" id="GO:0005975">
    <property type="term" value="P:carbohydrate metabolic process"/>
    <property type="evidence" value="ECO:0007669"/>
    <property type="project" value="InterPro"/>
</dbReference>
<feature type="binding site" evidence="7">
    <location>
        <position position="101"/>
    </location>
    <ligand>
        <name>NADPH</name>
        <dbReference type="ChEBI" id="CHEBI:57783"/>
    </ligand>
</feature>
<dbReference type="EC" id="1.1.1.94" evidence="7"/>